<keyword evidence="4" id="KW-1185">Reference proteome</keyword>
<feature type="domain" description="Alginate export" evidence="2">
    <location>
        <begin position="106"/>
        <end position="505"/>
    </location>
</feature>
<keyword evidence="1" id="KW-0732">Signal</keyword>
<evidence type="ECO:0000259" key="2">
    <source>
        <dbReference type="Pfam" id="PF13372"/>
    </source>
</evidence>
<evidence type="ECO:0000256" key="1">
    <source>
        <dbReference type="SAM" id="SignalP"/>
    </source>
</evidence>
<feature type="chain" id="PRO_5022104154" description="Alginate export domain-containing protein" evidence="1">
    <location>
        <begin position="22"/>
        <end position="525"/>
    </location>
</feature>
<organism evidence="3 4">
    <name type="scientific">Thalassoglobus polymorphus</name>
    <dbReference type="NCBI Taxonomy" id="2527994"/>
    <lineage>
        <taxon>Bacteria</taxon>
        <taxon>Pseudomonadati</taxon>
        <taxon>Planctomycetota</taxon>
        <taxon>Planctomycetia</taxon>
        <taxon>Planctomycetales</taxon>
        <taxon>Planctomycetaceae</taxon>
        <taxon>Thalassoglobus</taxon>
    </lineage>
</organism>
<dbReference type="RefSeq" id="WP_145203060.1">
    <property type="nucleotide sequence ID" value="NZ_CP036267.1"/>
</dbReference>
<name>A0A517QSV3_9PLAN</name>
<evidence type="ECO:0000313" key="3">
    <source>
        <dbReference type="EMBL" id="QDT34703.1"/>
    </source>
</evidence>
<dbReference type="InterPro" id="IPR025388">
    <property type="entry name" value="Alginate_export_dom"/>
</dbReference>
<accession>A0A517QSV3</accession>
<dbReference type="Proteomes" id="UP000315724">
    <property type="component" value="Chromosome"/>
</dbReference>
<dbReference type="EMBL" id="CP036267">
    <property type="protein sequence ID" value="QDT34703.1"/>
    <property type="molecule type" value="Genomic_DNA"/>
</dbReference>
<dbReference type="OrthoDB" id="311329at2"/>
<dbReference type="Pfam" id="PF13372">
    <property type="entry name" value="Alginate_exp"/>
    <property type="match status" value="1"/>
</dbReference>
<gene>
    <name evidence="3" type="ORF">Mal48_39750</name>
</gene>
<proteinExistence type="predicted"/>
<sequence length="525" mass="59217" precursor="true">MFQKVLYFFSLIALVQNSVFAQSTAEQKIPSSPEEIFADDIQDDAVSPITFTEIECDITETDCLPGPPLACDSYHEYNPGWCRQILSDDPPLSGLKNQQWGNWTYSVGGALRYRYIDESNRLRPPTTGRKSSYNQWRFNPYLELKHGDEFTAYVEGIDGSTFNADLPLLPVDQNRFDLLQYYSDVKLFDSGYGEKVRLRTGRQLLQYGSQHLISPLAWSNTFRNFEGAKLYYTSDAWKIDAFATRPVNGASGNINRPHSFDNPDQSRWFSGVYTTYKNAPMGTLDMYWLWLDEDDDQPDRIDGNRHTFGLRYAGEIPMNDECGHLWMTLGWDYEGAFQVGKDVVGAGPVKDVRAGFISTNTGLTFNQIAWSPTITGVFFWGSGDDDPTDGTSNTVSTLFPLGHAYWGLIDNFSGQNLLDYSAQVSVQPTEKLTFLTAWHWFDKAQAEDAIWNVAGAPFGGNIPTASRHLGNELDLVATYAASKNVTLQAGYFWFFYGDAVTKNPNPDVANRGDADQFYFLMDCKF</sequence>
<dbReference type="InterPro" id="IPR053728">
    <property type="entry name" value="Alginate_Permeability_Chnl"/>
</dbReference>
<dbReference type="Gene3D" id="2.40.160.100">
    <property type="match status" value="1"/>
</dbReference>
<dbReference type="AlphaFoldDB" id="A0A517QSV3"/>
<evidence type="ECO:0000313" key="4">
    <source>
        <dbReference type="Proteomes" id="UP000315724"/>
    </source>
</evidence>
<feature type="signal peptide" evidence="1">
    <location>
        <begin position="1"/>
        <end position="21"/>
    </location>
</feature>
<dbReference type="KEGG" id="tpol:Mal48_39750"/>
<protein>
    <recommendedName>
        <fullName evidence="2">Alginate export domain-containing protein</fullName>
    </recommendedName>
</protein>
<reference evidence="3 4" key="1">
    <citation type="submission" date="2019-02" db="EMBL/GenBank/DDBJ databases">
        <title>Deep-cultivation of Planctomycetes and their phenomic and genomic characterization uncovers novel biology.</title>
        <authorList>
            <person name="Wiegand S."/>
            <person name="Jogler M."/>
            <person name="Boedeker C."/>
            <person name="Pinto D."/>
            <person name="Vollmers J."/>
            <person name="Rivas-Marin E."/>
            <person name="Kohn T."/>
            <person name="Peeters S.H."/>
            <person name="Heuer A."/>
            <person name="Rast P."/>
            <person name="Oberbeckmann S."/>
            <person name="Bunk B."/>
            <person name="Jeske O."/>
            <person name="Meyerdierks A."/>
            <person name="Storesund J.E."/>
            <person name="Kallscheuer N."/>
            <person name="Luecker S."/>
            <person name="Lage O.M."/>
            <person name="Pohl T."/>
            <person name="Merkel B.J."/>
            <person name="Hornburger P."/>
            <person name="Mueller R.-W."/>
            <person name="Bruemmer F."/>
            <person name="Labrenz M."/>
            <person name="Spormann A.M."/>
            <person name="Op den Camp H."/>
            <person name="Overmann J."/>
            <person name="Amann R."/>
            <person name="Jetten M.S.M."/>
            <person name="Mascher T."/>
            <person name="Medema M.H."/>
            <person name="Devos D.P."/>
            <person name="Kaster A.-K."/>
            <person name="Ovreas L."/>
            <person name="Rohde M."/>
            <person name="Galperin M.Y."/>
            <person name="Jogler C."/>
        </authorList>
    </citation>
    <scope>NUCLEOTIDE SEQUENCE [LARGE SCALE GENOMIC DNA]</scope>
    <source>
        <strain evidence="3 4">Mal48</strain>
    </source>
</reference>